<evidence type="ECO:0000256" key="1">
    <source>
        <dbReference type="ARBA" id="ARBA00022679"/>
    </source>
</evidence>
<evidence type="ECO:0000313" key="2">
    <source>
        <dbReference type="EMBL" id="MDT4514781.1"/>
    </source>
</evidence>
<sequence length="417" mass="48132">MQENKEKVAFVVVRYGKDINGGAEYHCQMLAERLTSEYDVEVLTTCVRNAETGKNEYEEGNEYWNGVLIRRFKADPIHPENEKRYAKAAKPARKWRRFLYRIRLLAPLSYLHPLWEYKQKDEIQAMNASIFYSSGLQLFVKKYRDEYKAFIAMSLDYPTFYYTAIYAGDKTIAIPTMHYVGISFRSLLTTAISKIAYVGFNTGEEQKLGERIFGKALGKHGIISVGIETPEAVDWNTTKTKYGLPDDYLLYVGRITRVKLYRLLPYFLDYKKKYKESPLKLVLVGGVTIDKINHPDIIYTGYVSDEEKITIIRHAKAVVNPSNGESLSLILLEAMNEEKPVLVNGCCAVLKEHCYKSNFASLYYTTNAGFRKQLYKIDHFSDVRKEMGQKGKKYVAENYNWTLIIGRLRKAIEEIGK</sequence>
<dbReference type="RefSeq" id="WP_229097571.1">
    <property type="nucleotide sequence ID" value="NZ_CAXSKE010000013.1"/>
</dbReference>
<comment type="caution">
    <text evidence="2">The sequence shown here is derived from an EMBL/GenBank/DDBJ whole genome shotgun (WGS) entry which is preliminary data.</text>
</comment>
<keyword evidence="2" id="KW-0328">Glycosyltransferase</keyword>
<dbReference type="Pfam" id="PF13692">
    <property type="entry name" value="Glyco_trans_1_4"/>
    <property type="match status" value="1"/>
</dbReference>
<reference evidence="2" key="1">
    <citation type="submission" date="2023-08" db="EMBL/GenBank/DDBJ databases">
        <title>Reintroducing virulent viruses to syntetic microbiomes.</title>
        <authorList>
            <person name="Wilde J."/>
            <person name="Boyes R."/>
            <person name="Robinson A.V."/>
            <person name="Daisley B.A."/>
            <person name="Allen-Vercoe E."/>
        </authorList>
    </citation>
    <scope>NUCLEOTIDE SEQUENCE</scope>
    <source>
        <strain evidence="2">225I_12FAA</strain>
    </source>
</reference>
<evidence type="ECO:0000313" key="3">
    <source>
        <dbReference type="Proteomes" id="UP001266995"/>
    </source>
</evidence>
<name>A0AAW8VRE2_9BACE</name>
<dbReference type="Gene3D" id="3.40.50.2000">
    <property type="entry name" value="Glycogen Phosphorylase B"/>
    <property type="match status" value="1"/>
</dbReference>
<dbReference type="GO" id="GO:0016757">
    <property type="term" value="F:glycosyltransferase activity"/>
    <property type="evidence" value="ECO:0007669"/>
    <property type="project" value="UniProtKB-KW"/>
</dbReference>
<dbReference type="PANTHER" id="PTHR46401">
    <property type="entry name" value="GLYCOSYLTRANSFERASE WBBK-RELATED"/>
    <property type="match status" value="1"/>
</dbReference>
<dbReference type="EC" id="2.4.-.-" evidence="2"/>
<dbReference type="EMBL" id="JAVSNH010000002">
    <property type="protein sequence ID" value="MDT4514781.1"/>
    <property type="molecule type" value="Genomic_DNA"/>
</dbReference>
<dbReference type="AlphaFoldDB" id="A0AAW8VRE2"/>
<gene>
    <name evidence="2" type="ORF">RO785_27825</name>
</gene>
<dbReference type="PANTHER" id="PTHR46401:SF2">
    <property type="entry name" value="GLYCOSYLTRANSFERASE WBBK-RELATED"/>
    <property type="match status" value="1"/>
</dbReference>
<organism evidence="2 3">
    <name type="scientific">Bacteroides cellulosilyticus</name>
    <dbReference type="NCBI Taxonomy" id="246787"/>
    <lineage>
        <taxon>Bacteria</taxon>
        <taxon>Pseudomonadati</taxon>
        <taxon>Bacteroidota</taxon>
        <taxon>Bacteroidia</taxon>
        <taxon>Bacteroidales</taxon>
        <taxon>Bacteroidaceae</taxon>
        <taxon>Bacteroides</taxon>
    </lineage>
</organism>
<dbReference type="CDD" id="cd03801">
    <property type="entry name" value="GT4_PimA-like"/>
    <property type="match status" value="1"/>
</dbReference>
<proteinExistence type="predicted"/>
<accession>A0AAW8VRE2</accession>
<dbReference type="Proteomes" id="UP001266995">
    <property type="component" value="Unassembled WGS sequence"/>
</dbReference>
<keyword evidence="1 2" id="KW-0808">Transferase</keyword>
<protein>
    <submittedName>
        <fullName evidence="2">Glycosyltransferase family 4 protein</fullName>
        <ecNumber evidence="2">2.4.-.-</ecNumber>
    </submittedName>
</protein>
<dbReference type="SUPFAM" id="SSF53756">
    <property type="entry name" value="UDP-Glycosyltransferase/glycogen phosphorylase"/>
    <property type="match status" value="1"/>
</dbReference>